<evidence type="ECO:0000313" key="1">
    <source>
        <dbReference type="EMBL" id="KAG1790697.1"/>
    </source>
</evidence>
<evidence type="ECO:0000313" key="2">
    <source>
        <dbReference type="Proteomes" id="UP000719766"/>
    </source>
</evidence>
<accession>A0A9P7DEY0</accession>
<dbReference type="OrthoDB" id="2649155at2759"/>
<protein>
    <submittedName>
        <fullName evidence="1">Uncharacterized protein</fullName>
    </submittedName>
</protein>
<keyword evidence="2" id="KW-1185">Reference proteome</keyword>
<dbReference type="GeneID" id="64605074"/>
<dbReference type="RefSeq" id="XP_041157651.1">
    <property type="nucleotide sequence ID" value="XM_041311310.1"/>
</dbReference>
<gene>
    <name evidence="1" type="ORF">HD556DRAFT_689302</name>
</gene>
<name>A0A9P7DEY0_9AGAM</name>
<dbReference type="AlphaFoldDB" id="A0A9P7DEY0"/>
<dbReference type="Proteomes" id="UP000719766">
    <property type="component" value="Unassembled WGS sequence"/>
</dbReference>
<dbReference type="EMBL" id="JABBWE010000048">
    <property type="protein sequence ID" value="KAG1790697.1"/>
    <property type="molecule type" value="Genomic_DNA"/>
</dbReference>
<sequence>MDHDVDDDTLINLEAGLHPQQGRTQDASNSDSWLTTMNSSFTRLLTLGIFQNRVSSHHHGVPSYAEDVDNVMHANDEDLTGMKIMFQMDSFPTNFVTMDCSKQTGVFCVSPSNAAPPSHFRFESPITSPPSATSSNTPLLTPDSFVGILDSTSLEIADTQSGLAFPLHISHRSPTLSLEHRCSINDGKMSERPRVSCIKITRNSGPLLRPRSSFVITVTDCDTTNVTNDR</sequence>
<comment type="caution">
    <text evidence="1">The sequence shown here is derived from an EMBL/GenBank/DDBJ whole genome shotgun (WGS) entry which is preliminary data.</text>
</comment>
<proteinExistence type="predicted"/>
<reference evidence="1" key="1">
    <citation type="journal article" date="2020" name="New Phytol.">
        <title>Comparative genomics reveals dynamic genome evolution in host specialist ectomycorrhizal fungi.</title>
        <authorList>
            <person name="Lofgren L.A."/>
            <person name="Nguyen N.H."/>
            <person name="Vilgalys R."/>
            <person name="Ruytinx J."/>
            <person name="Liao H.L."/>
            <person name="Branco S."/>
            <person name="Kuo A."/>
            <person name="LaButti K."/>
            <person name="Lipzen A."/>
            <person name="Andreopoulos W."/>
            <person name="Pangilinan J."/>
            <person name="Riley R."/>
            <person name="Hundley H."/>
            <person name="Na H."/>
            <person name="Barry K."/>
            <person name="Grigoriev I.V."/>
            <person name="Stajich J.E."/>
            <person name="Kennedy P.G."/>
        </authorList>
    </citation>
    <scope>NUCLEOTIDE SEQUENCE</scope>
    <source>
        <strain evidence="1">S12</strain>
    </source>
</reference>
<organism evidence="1 2">
    <name type="scientific">Suillus plorans</name>
    <dbReference type="NCBI Taxonomy" id="116603"/>
    <lineage>
        <taxon>Eukaryota</taxon>
        <taxon>Fungi</taxon>
        <taxon>Dikarya</taxon>
        <taxon>Basidiomycota</taxon>
        <taxon>Agaricomycotina</taxon>
        <taxon>Agaricomycetes</taxon>
        <taxon>Agaricomycetidae</taxon>
        <taxon>Boletales</taxon>
        <taxon>Suillineae</taxon>
        <taxon>Suillaceae</taxon>
        <taxon>Suillus</taxon>
    </lineage>
</organism>